<keyword evidence="3" id="KW-0131">Cell cycle</keyword>
<dbReference type="GO" id="GO:0003723">
    <property type="term" value="F:RNA binding"/>
    <property type="evidence" value="ECO:0007669"/>
    <property type="project" value="UniProtKB-KW"/>
</dbReference>
<name>T0S7R9_LACLC</name>
<sequence>MITENVYQHFQANEHHFIDRCLDWISQVEETYSVISTFFLNPREVEILKTLANKREVQVFSSAELAQTELVKIILAPNFYVLDKDDFDIALLEISYAIKFVQISHAQVLGTFLGQAGVKRQELGDIIVTDSKIQIFVSKHLVESFKSIDKIGRAAVKIDEISLTDLAQDTERAIQEVVLLDGLRIDKMIAIAFKISRNIATNMLESKKVKINYQEIDKKDFSVGSGDLISVRGFGRIKILSLLGLTKKGKQRVEIELIRNQKNSF</sequence>
<evidence type="ECO:0000256" key="1">
    <source>
        <dbReference type="PROSITE-ProRule" id="PRU00182"/>
    </source>
</evidence>
<dbReference type="PANTHER" id="PTHR13633:SF3">
    <property type="entry name" value="MITOCHONDRIAL TRANSCRIPTION RESCUE FACTOR 1"/>
    <property type="match status" value="1"/>
</dbReference>
<dbReference type="InterPro" id="IPR002942">
    <property type="entry name" value="S4_RNA-bd"/>
</dbReference>
<dbReference type="SUPFAM" id="SSF55174">
    <property type="entry name" value="Alpha-L RNA-binding motif"/>
    <property type="match status" value="1"/>
</dbReference>
<dbReference type="CDD" id="cd00165">
    <property type="entry name" value="S4"/>
    <property type="match status" value="1"/>
</dbReference>
<keyword evidence="1" id="KW-0694">RNA-binding</keyword>
<reference evidence="3 4" key="1">
    <citation type="journal article" date="2013" name="ISME J.">
        <title>Multifactorial diversity sustains microbial community stability.</title>
        <authorList>
            <person name="Erkus O."/>
            <person name="de Jager V.C."/>
            <person name="Spus M."/>
            <person name="van Alen-Boerrigter I.J."/>
            <person name="van Rijswijck I.M."/>
            <person name="Hazelwood L."/>
            <person name="Janssen P.W."/>
            <person name="van Hijum S.A."/>
            <person name="Kleerebezem M."/>
            <person name="Smid E.J."/>
        </authorList>
    </citation>
    <scope>NUCLEOTIDE SEQUENCE [LARGE SCALE GENOMIC DNA]</scope>
    <source>
        <strain evidence="3 4">TIFN6</strain>
    </source>
</reference>
<dbReference type="Pfam" id="PF21278">
    <property type="entry name" value="YlmH_1st"/>
    <property type="match status" value="1"/>
</dbReference>
<organism evidence="3 4">
    <name type="scientific">Lactococcus cremoris subsp. cremoris TIFN6</name>
    <dbReference type="NCBI Taxonomy" id="1234876"/>
    <lineage>
        <taxon>Bacteria</taxon>
        <taxon>Bacillati</taxon>
        <taxon>Bacillota</taxon>
        <taxon>Bacilli</taxon>
        <taxon>Lactobacillales</taxon>
        <taxon>Streptococcaceae</taxon>
        <taxon>Lactococcus</taxon>
        <taxon>Lactococcus cremoris subsp. cremoris</taxon>
    </lineage>
</organism>
<gene>
    <name evidence="3" type="ORF">LLT6_06280</name>
</gene>
<dbReference type="InterPro" id="IPR012677">
    <property type="entry name" value="Nucleotide-bd_a/b_plait_sf"/>
</dbReference>
<protein>
    <submittedName>
        <fullName evidence="3">Cell division protein</fullName>
    </submittedName>
</protein>
<keyword evidence="3" id="KW-0132">Cell division</keyword>
<evidence type="ECO:0000313" key="3">
    <source>
        <dbReference type="EMBL" id="EQC57550.1"/>
    </source>
</evidence>
<dbReference type="InterPro" id="IPR036986">
    <property type="entry name" value="S4_RNA-bd_sf"/>
</dbReference>
<feature type="domain" description="RNA-binding S4" evidence="2">
    <location>
        <begin position="183"/>
        <end position="245"/>
    </location>
</feature>
<dbReference type="Proteomes" id="UP000015854">
    <property type="component" value="Unassembled WGS sequence"/>
</dbReference>
<dbReference type="GO" id="GO:0051301">
    <property type="term" value="P:cell division"/>
    <property type="evidence" value="ECO:0007669"/>
    <property type="project" value="UniProtKB-KW"/>
</dbReference>
<dbReference type="InterPro" id="IPR040591">
    <property type="entry name" value="RqcP2_RBD"/>
</dbReference>
<dbReference type="InterPro" id="IPR048443">
    <property type="entry name" value="RqcP2_N"/>
</dbReference>
<evidence type="ECO:0000259" key="2">
    <source>
        <dbReference type="SMART" id="SM00363"/>
    </source>
</evidence>
<proteinExistence type="predicted"/>
<dbReference type="Gene3D" id="3.30.1370.160">
    <property type="match status" value="1"/>
</dbReference>
<dbReference type="Pfam" id="PF01479">
    <property type="entry name" value="S4"/>
    <property type="match status" value="1"/>
</dbReference>
<dbReference type="EMBL" id="ATBB01000096">
    <property type="protein sequence ID" value="EQC57550.1"/>
    <property type="molecule type" value="Genomic_DNA"/>
</dbReference>
<dbReference type="Gene3D" id="3.10.290.10">
    <property type="entry name" value="RNA-binding S4 domain"/>
    <property type="match status" value="1"/>
</dbReference>
<comment type="caution">
    <text evidence="3">The sequence shown here is derived from an EMBL/GenBank/DDBJ whole genome shotgun (WGS) entry which is preliminary data.</text>
</comment>
<accession>T0S7R9</accession>
<evidence type="ECO:0000313" key="4">
    <source>
        <dbReference type="Proteomes" id="UP000015854"/>
    </source>
</evidence>
<dbReference type="SMART" id="SM00363">
    <property type="entry name" value="S4"/>
    <property type="match status" value="1"/>
</dbReference>
<dbReference type="PATRIC" id="fig|1234876.3.peg.496"/>
<dbReference type="PROSITE" id="PS50889">
    <property type="entry name" value="S4"/>
    <property type="match status" value="1"/>
</dbReference>
<dbReference type="AlphaFoldDB" id="T0S7R9"/>
<dbReference type="Gene3D" id="3.30.70.330">
    <property type="match status" value="1"/>
</dbReference>
<dbReference type="PANTHER" id="PTHR13633">
    <property type="entry name" value="MITOCHONDRIAL TRANSCRIPTION RESCUE FACTOR 1"/>
    <property type="match status" value="1"/>
</dbReference>
<dbReference type="Pfam" id="PF17774">
    <property type="entry name" value="YlmH_RBD"/>
    <property type="match status" value="1"/>
</dbReference>